<name>A0AA38MPE4_9CUCU</name>
<organism evidence="1 2">
    <name type="scientific">Zophobas morio</name>
    <dbReference type="NCBI Taxonomy" id="2755281"/>
    <lineage>
        <taxon>Eukaryota</taxon>
        <taxon>Metazoa</taxon>
        <taxon>Ecdysozoa</taxon>
        <taxon>Arthropoda</taxon>
        <taxon>Hexapoda</taxon>
        <taxon>Insecta</taxon>
        <taxon>Pterygota</taxon>
        <taxon>Neoptera</taxon>
        <taxon>Endopterygota</taxon>
        <taxon>Coleoptera</taxon>
        <taxon>Polyphaga</taxon>
        <taxon>Cucujiformia</taxon>
        <taxon>Tenebrionidae</taxon>
        <taxon>Zophobas</taxon>
    </lineage>
</organism>
<proteinExistence type="predicted"/>
<comment type="caution">
    <text evidence="1">The sequence shown here is derived from an EMBL/GenBank/DDBJ whole genome shotgun (WGS) entry which is preliminary data.</text>
</comment>
<dbReference type="EMBL" id="JALNTZ010000002">
    <property type="protein sequence ID" value="KAJ3663097.1"/>
    <property type="molecule type" value="Genomic_DNA"/>
</dbReference>
<accession>A0AA38MPE4</accession>
<evidence type="ECO:0000313" key="2">
    <source>
        <dbReference type="Proteomes" id="UP001168821"/>
    </source>
</evidence>
<dbReference type="AlphaFoldDB" id="A0AA38MPE4"/>
<evidence type="ECO:0000313" key="1">
    <source>
        <dbReference type="EMBL" id="KAJ3663097.1"/>
    </source>
</evidence>
<gene>
    <name evidence="1" type="ORF">Zmor_007406</name>
</gene>
<dbReference type="Proteomes" id="UP001168821">
    <property type="component" value="Unassembled WGS sequence"/>
</dbReference>
<keyword evidence="2" id="KW-1185">Reference proteome</keyword>
<sequence length="87" mass="10044">MFAHFHLNSSRLTQYVLRMFGFLDHKDSLRSKSVHVDSLRFSLDKVENPVRPTKKLSRTHGCAIQTEVKGVNTGQVDKNPHHIVIQY</sequence>
<protein>
    <submittedName>
        <fullName evidence="1">Uncharacterized protein</fullName>
    </submittedName>
</protein>
<reference evidence="1" key="1">
    <citation type="journal article" date="2023" name="G3 (Bethesda)">
        <title>Whole genome assemblies of Zophobas morio and Tenebrio molitor.</title>
        <authorList>
            <person name="Kaur S."/>
            <person name="Stinson S.A."/>
            <person name="diCenzo G.C."/>
        </authorList>
    </citation>
    <scope>NUCLEOTIDE SEQUENCE</scope>
    <source>
        <strain evidence="1">QUZm001</strain>
    </source>
</reference>